<evidence type="ECO:0000313" key="2">
    <source>
        <dbReference type="Proteomes" id="UP001324270"/>
    </source>
</evidence>
<sequence length="65" mass="7567">MQQYRDIHCSLSSFYEDDKTAEQDRLKEEIESLKAELVGKSKQDPYEAQMRLLEVLSIAPLFLTS</sequence>
<evidence type="ECO:0000313" key="1">
    <source>
        <dbReference type="EMBL" id="MEB3040690.1"/>
    </source>
</evidence>
<proteinExistence type="predicted"/>
<organism evidence="1 2">
    <name type="scientific">Capnocytophaga gingivalis</name>
    <dbReference type="NCBI Taxonomy" id="1017"/>
    <lineage>
        <taxon>Bacteria</taxon>
        <taxon>Pseudomonadati</taxon>
        <taxon>Bacteroidota</taxon>
        <taxon>Flavobacteriia</taxon>
        <taxon>Flavobacteriales</taxon>
        <taxon>Flavobacteriaceae</taxon>
        <taxon>Capnocytophaga</taxon>
    </lineage>
</organism>
<comment type="caution">
    <text evidence="1">The sequence shown here is derived from an EMBL/GenBank/DDBJ whole genome shotgun (WGS) entry which is preliminary data.</text>
</comment>
<name>A0ABU5YAA1_9FLAO</name>
<keyword evidence="2" id="KW-1185">Reference proteome</keyword>
<gene>
    <name evidence="1" type="ORF">VJJ49_08315</name>
</gene>
<protein>
    <submittedName>
        <fullName evidence="1">Uncharacterized protein</fullName>
    </submittedName>
</protein>
<reference evidence="1 2" key="1">
    <citation type="submission" date="2023-12" db="EMBL/GenBank/DDBJ databases">
        <title>Genomic sequences of Capnocytophaga and Parvimonas strains.</title>
        <authorList>
            <person name="Watt R.M."/>
            <person name="Wang M."/>
            <person name="Yang T."/>
            <person name="Tong W.M."/>
        </authorList>
    </citation>
    <scope>NUCLEOTIDE SEQUENCE [LARGE SCALE GENOMIC DNA]</scope>
    <source>
        <strain evidence="1 2">CCUG 13156</strain>
    </source>
</reference>
<accession>A0ABU5YAA1</accession>
<dbReference type="EMBL" id="JAYKBV010000010">
    <property type="protein sequence ID" value="MEB3040690.1"/>
    <property type="molecule type" value="Genomic_DNA"/>
</dbReference>
<dbReference type="Proteomes" id="UP001324270">
    <property type="component" value="Unassembled WGS sequence"/>
</dbReference>